<feature type="coiled-coil region" evidence="1">
    <location>
        <begin position="156"/>
        <end position="183"/>
    </location>
</feature>
<accession>A0A819HRU4</accession>
<gene>
    <name evidence="2" type="ORF">IZO911_LOCUS28653</name>
    <name evidence="3" type="ORF">KXQ929_LOCUS22853</name>
</gene>
<name>A0A819HRU4_9BILA</name>
<proteinExistence type="predicted"/>
<evidence type="ECO:0000313" key="3">
    <source>
        <dbReference type="EMBL" id="CAF3901671.1"/>
    </source>
</evidence>
<dbReference type="EMBL" id="CAJNOE010000410">
    <property type="protein sequence ID" value="CAF1201748.1"/>
    <property type="molecule type" value="Genomic_DNA"/>
</dbReference>
<dbReference type="Gene3D" id="2.60.120.200">
    <property type="match status" value="1"/>
</dbReference>
<dbReference type="AlphaFoldDB" id="A0A819HRU4"/>
<sequence length="378" mass="42849">MFNQIRSQFPRSDTVVLTGGDFKQLINEVTDRITMKVRVQEGFNSQLQDPVGLDKLLERQLQFKQVQLEKLNDELWNSLYWTHDLTRPDRLAKAINTVVRKNSTNADHFYYDSQAAKNIHQLGIRHMINQHSKELKNQSSSFTPLKGQITEIQRIINQHSKELKNQSSSLTALENRITSLEIASQTKAKEPDCVPFWRMPTSDSGSYFTYFQANTRISGDSSRSICVRFRVSSSNVDHILASFGSSGTTWNNGIGCNKHFALAVANATCVNVYGMCVDNYHIHVGPNTLYDGNFHQLCATYNNISSKLCVYRDLQDPTCIIRTTPYNTGLGDVRIGWWPDHNRRFISTGSETIKAVSLFDKAISQDCVAHLVNTTNDL</sequence>
<reference evidence="3" key="1">
    <citation type="submission" date="2021-02" db="EMBL/GenBank/DDBJ databases">
        <authorList>
            <person name="Nowell W R."/>
        </authorList>
    </citation>
    <scope>NUCLEOTIDE SEQUENCE</scope>
</reference>
<protein>
    <submittedName>
        <fullName evidence="3">Uncharacterized protein</fullName>
    </submittedName>
</protein>
<dbReference type="Proteomes" id="UP000663868">
    <property type="component" value="Unassembled WGS sequence"/>
</dbReference>
<organism evidence="3 4">
    <name type="scientific">Adineta steineri</name>
    <dbReference type="NCBI Taxonomy" id="433720"/>
    <lineage>
        <taxon>Eukaryota</taxon>
        <taxon>Metazoa</taxon>
        <taxon>Spiralia</taxon>
        <taxon>Gnathifera</taxon>
        <taxon>Rotifera</taxon>
        <taxon>Eurotatoria</taxon>
        <taxon>Bdelloidea</taxon>
        <taxon>Adinetida</taxon>
        <taxon>Adinetidae</taxon>
        <taxon>Adineta</taxon>
    </lineage>
</organism>
<dbReference type="InterPro" id="IPR013320">
    <property type="entry name" value="ConA-like_dom_sf"/>
</dbReference>
<comment type="caution">
    <text evidence="3">The sequence shown here is derived from an EMBL/GenBank/DDBJ whole genome shotgun (WGS) entry which is preliminary data.</text>
</comment>
<keyword evidence="1" id="KW-0175">Coiled coil</keyword>
<dbReference type="SUPFAM" id="SSF49899">
    <property type="entry name" value="Concanavalin A-like lectins/glucanases"/>
    <property type="match status" value="1"/>
</dbReference>
<evidence type="ECO:0000313" key="4">
    <source>
        <dbReference type="Proteomes" id="UP000663868"/>
    </source>
</evidence>
<dbReference type="EMBL" id="CAJOBB010001774">
    <property type="protein sequence ID" value="CAF3901671.1"/>
    <property type="molecule type" value="Genomic_DNA"/>
</dbReference>
<evidence type="ECO:0000256" key="1">
    <source>
        <dbReference type="SAM" id="Coils"/>
    </source>
</evidence>
<dbReference type="Proteomes" id="UP000663860">
    <property type="component" value="Unassembled WGS sequence"/>
</dbReference>
<evidence type="ECO:0000313" key="2">
    <source>
        <dbReference type="EMBL" id="CAF1201748.1"/>
    </source>
</evidence>